<dbReference type="Pfam" id="PF01844">
    <property type="entry name" value="HNH"/>
    <property type="match status" value="1"/>
</dbReference>
<feature type="compositionally biased region" description="Basic and acidic residues" evidence="5">
    <location>
        <begin position="11"/>
        <end position="37"/>
    </location>
</feature>
<protein>
    <recommendedName>
        <fullName evidence="4">Putative HNH nuclease YajD</fullName>
    </recommendedName>
</protein>
<sequence>MSPSFRPRGPKSVEPKSAEEIDELVRKMRGEQQRPDNYRERSLKLHGWICAKCGREFELANLHLLTVHHKDGNHNYNPPDGSNWENLCVYCHDDEHSRTILADYLEGKEKKP</sequence>
<dbReference type="CDD" id="cd00085">
    <property type="entry name" value="HNHc"/>
    <property type="match status" value="1"/>
</dbReference>
<dbReference type="Proteomes" id="UP000515472">
    <property type="component" value="Chromosome"/>
</dbReference>
<dbReference type="GO" id="GO:0004519">
    <property type="term" value="F:endonuclease activity"/>
    <property type="evidence" value="ECO:0007669"/>
    <property type="project" value="InterPro"/>
</dbReference>
<evidence type="ECO:0000313" key="8">
    <source>
        <dbReference type="Proteomes" id="UP000515472"/>
    </source>
</evidence>
<gene>
    <name evidence="7" type="ORF">GEOBRER4_n0723</name>
</gene>
<dbReference type="GO" id="GO:0016787">
    <property type="term" value="F:hydrolase activity"/>
    <property type="evidence" value="ECO:0007669"/>
    <property type="project" value="UniProtKB-KW"/>
</dbReference>
<evidence type="ECO:0000259" key="6">
    <source>
        <dbReference type="Pfam" id="PF01844"/>
    </source>
</evidence>
<dbReference type="PANTHER" id="PTHR41286">
    <property type="entry name" value="HNH NUCLEASE YAJD-RELATED"/>
    <property type="match status" value="1"/>
</dbReference>
<keyword evidence="1" id="KW-0540">Nuclease</keyword>
<proteinExistence type="inferred from homology"/>
<dbReference type="GO" id="GO:0005829">
    <property type="term" value="C:cytosol"/>
    <property type="evidence" value="ECO:0007669"/>
    <property type="project" value="TreeGrafter"/>
</dbReference>
<reference evidence="7 8" key="1">
    <citation type="submission" date="2020-06" db="EMBL/GenBank/DDBJ databases">
        <title>Interaction of electrochemicaly active bacteria, Geobacter bremensis R4 on different carbon anode.</title>
        <authorList>
            <person name="Meng L."/>
            <person name="Yoshida N."/>
        </authorList>
    </citation>
    <scope>NUCLEOTIDE SEQUENCE [LARGE SCALE GENOMIC DNA]</scope>
    <source>
        <strain evidence="7 8">R4</strain>
    </source>
</reference>
<organism evidence="7 8">
    <name type="scientific">Citrifermentans bremense</name>
    <dbReference type="NCBI Taxonomy" id="60035"/>
    <lineage>
        <taxon>Bacteria</taxon>
        <taxon>Pseudomonadati</taxon>
        <taxon>Thermodesulfobacteriota</taxon>
        <taxon>Desulfuromonadia</taxon>
        <taxon>Geobacterales</taxon>
        <taxon>Geobacteraceae</taxon>
        <taxon>Citrifermentans</taxon>
    </lineage>
</organism>
<dbReference type="GO" id="GO:0008270">
    <property type="term" value="F:zinc ion binding"/>
    <property type="evidence" value="ECO:0007669"/>
    <property type="project" value="InterPro"/>
</dbReference>
<accession>A0A6S6LX87</accession>
<keyword evidence="8" id="KW-1185">Reference proteome</keyword>
<dbReference type="PANTHER" id="PTHR41286:SF1">
    <property type="entry name" value="HNH NUCLEASE YAJD-RELATED"/>
    <property type="match status" value="1"/>
</dbReference>
<dbReference type="InterPro" id="IPR003615">
    <property type="entry name" value="HNH_nuc"/>
</dbReference>
<dbReference type="InterPro" id="IPR002711">
    <property type="entry name" value="HNH"/>
</dbReference>
<feature type="domain" description="HNH" evidence="6">
    <location>
        <begin position="50"/>
        <end position="98"/>
    </location>
</feature>
<dbReference type="KEGG" id="gbn:GEOBRER4_06980"/>
<evidence type="ECO:0000256" key="4">
    <source>
        <dbReference type="ARBA" id="ARBA00040194"/>
    </source>
</evidence>
<dbReference type="NCBIfam" id="NF008448">
    <property type="entry name" value="PRK11295.1"/>
    <property type="match status" value="1"/>
</dbReference>
<dbReference type="GO" id="GO:0003676">
    <property type="term" value="F:nucleic acid binding"/>
    <property type="evidence" value="ECO:0007669"/>
    <property type="project" value="InterPro"/>
</dbReference>
<name>A0A6S6LX87_9BACT</name>
<dbReference type="AlphaFoldDB" id="A0A6S6LX87"/>
<evidence type="ECO:0000313" key="7">
    <source>
        <dbReference type="EMBL" id="BCG45948.1"/>
    </source>
</evidence>
<evidence type="ECO:0000256" key="5">
    <source>
        <dbReference type="SAM" id="MobiDB-lite"/>
    </source>
</evidence>
<feature type="region of interest" description="Disordered" evidence="5">
    <location>
        <begin position="1"/>
        <end position="37"/>
    </location>
</feature>
<evidence type="ECO:0000256" key="2">
    <source>
        <dbReference type="ARBA" id="ARBA00022801"/>
    </source>
</evidence>
<dbReference type="RefSeq" id="WP_185244250.1">
    <property type="nucleotide sequence ID" value="NZ_AP023213.1"/>
</dbReference>
<comment type="similarity">
    <text evidence="3">Belongs to the HNH nuclease family.</text>
</comment>
<dbReference type="Gene3D" id="1.10.30.50">
    <property type="match status" value="1"/>
</dbReference>
<evidence type="ECO:0000256" key="1">
    <source>
        <dbReference type="ARBA" id="ARBA00022722"/>
    </source>
</evidence>
<keyword evidence="2" id="KW-0378">Hydrolase</keyword>
<dbReference type="EMBL" id="AP023213">
    <property type="protein sequence ID" value="BCG45948.1"/>
    <property type="molecule type" value="Genomic_DNA"/>
</dbReference>
<evidence type="ECO:0000256" key="3">
    <source>
        <dbReference type="ARBA" id="ARBA00038412"/>
    </source>
</evidence>